<protein>
    <recommendedName>
        <fullName evidence="5">Secreted protein</fullName>
    </recommendedName>
</protein>
<dbReference type="PROSITE" id="PS51257">
    <property type="entry name" value="PROKAR_LIPOPROTEIN"/>
    <property type="match status" value="1"/>
</dbReference>
<keyword evidence="4" id="KW-1185">Reference proteome</keyword>
<feature type="compositionally biased region" description="Polar residues" evidence="1">
    <location>
        <begin position="32"/>
        <end position="45"/>
    </location>
</feature>
<dbReference type="Proteomes" id="UP000256779">
    <property type="component" value="Unassembled WGS sequence"/>
</dbReference>
<dbReference type="AlphaFoldDB" id="A0A3D9L4H8"/>
<feature type="signal peptide" evidence="2">
    <location>
        <begin position="1"/>
        <end position="23"/>
    </location>
</feature>
<comment type="caution">
    <text evidence="3">The sequence shown here is derived from an EMBL/GenBank/DDBJ whole genome shotgun (WGS) entry which is preliminary data.</text>
</comment>
<organism evidence="3 4">
    <name type="scientific">Marinoscillum furvescens DSM 4134</name>
    <dbReference type="NCBI Taxonomy" id="1122208"/>
    <lineage>
        <taxon>Bacteria</taxon>
        <taxon>Pseudomonadati</taxon>
        <taxon>Bacteroidota</taxon>
        <taxon>Cytophagia</taxon>
        <taxon>Cytophagales</taxon>
        <taxon>Reichenbachiellaceae</taxon>
        <taxon>Marinoscillum</taxon>
    </lineage>
</organism>
<evidence type="ECO:0000313" key="3">
    <source>
        <dbReference type="EMBL" id="RED97537.1"/>
    </source>
</evidence>
<accession>A0A3D9L4H8</accession>
<evidence type="ECO:0000256" key="2">
    <source>
        <dbReference type="SAM" id="SignalP"/>
    </source>
</evidence>
<evidence type="ECO:0008006" key="5">
    <source>
        <dbReference type="Google" id="ProtNLM"/>
    </source>
</evidence>
<keyword evidence="2" id="KW-0732">Signal</keyword>
<proteinExistence type="predicted"/>
<reference evidence="3 4" key="1">
    <citation type="submission" date="2018-07" db="EMBL/GenBank/DDBJ databases">
        <title>Genomic Encyclopedia of Type Strains, Phase IV (KMG-IV): sequencing the most valuable type-strain genomes for metagenomic binning, comparative biology and taxonomic classification.</title>
        <authorList>
            <person name="Goeker M."/>
        </authorList>
    </citation>
    <scope>NUCLEOTIDE SEQUENCE [LARGE SCALE GENOMIC DNA]</scope>
    <source>
        <strain evidence="3 4">DSM 4134</strain>
    </source>
</reference>
<feature type="chain" id="PRO_5017593817" description="Secreted protein" evidence="2">
    <location>
        <begin position="24"/>
        <end position="57"/>
    </location>
</feature>
<dbReference type="RefSeq" id="WP_170148014.1">
    <property type="nucleotide sequence ID" value="NZ_QREG01000012.1"/>
</dbReference>
<feature type="region of interest" description="Disordered" evidence="1">
    <location>
        <begin position="30"/>
        <end position="57"/>
    </location>
</feature>
<name>A0A3D9L4H8_MARFU</name>
<gene>
    <name evidence="3" type="ORF">C7460_112148</name>
</gene>
<dbReference type="EMBL" id="QREG01000012">
    <property type="protein sequence ID" value="RED97537.1"/>
    <property type="molecule type" value="Genomic_DNA"/>
</dbReference>
<sequence>MNRIKSIFSLVLLATAFMFGACSQDETMDDLMNNSEINTPSPTNGDDTEKEGDQPGG</sequence>
<evidence type="ECO:0000313" key="4">
    <source>
        <dbReference type="Proteomes" id="UP000256779"/>
    </source>
</evidence>
<evidence type="ECO:0000256" key="1">
    <source>
        <dbReference type="SAM" id="MobiDB-lite"/>
    </source>
</evidence>